<reference evidence="2" key="1">
    <citation type="submission" date="2018-01" db="EMBL/GenBank/DDBJ databases">
        <title>An insight into the sialome of Amazonian anophelines.</title>
        <authorList>
            <person name="Ribeiro J.M."/>
            <person name="Scarpassa V."/>
            <person name="Calvo E."/>
        </authorList>
    </citation>
    <scope>NUCLEOTIDE SEQUENCE</scope>
</reference>
<evidence type="ECO:0000313" key="2">
    <source>
        <dbReference type="EMBL" id="MBW72088.1"/>
    </source>
</evidence>
<dbReference type="EMBL" id="GGFL01007910">
    <property type="protein sequence ID" value="MBW72088.1"/>
    <property type="molecule type" value="Transcribed_RNA"/>
</dbReference>
<dbReference type="AlphaFoldDB" id="A0A2M4D4T3"/>
<protein>
    <submittedName>
        <fullName evidence="2">Putative secreted protein</fullName>
    </submittedName>
</protein>
<proteinExistence type="predicted"/>
<accession>A0A2M4D4T3</accession>
<organism evidence="2">
    <name type="scientific">Anopheles darlingi</name>
    <name type="common">Mosquito</name>
    <dbReference type="NCBI Taxonomy" id="43151"/>
    <lineage>
        <taxon>Eukaryota</taxon>
        <taxon>Metazoa</taxon>
        <taxon>Ecdysozoa</taxon>
        <taxon>Arthropoda</taxon>
        <taxon>Hexapoda</taxon>
        <taxon>Insecta</taxon>
        <taxon>Pterygota</taxon>
        <taxon>Neoptera</taxon>
        <taxon>Endopterygota</taxon>
        <taxon>Diptera</taxon>
        <taxon>Nematocera</taxon>
        <taxon>Culicoidea</taxon>
        <taxon>Culicidae</taxon>
        <taxon>Anophelinae</taxon>
        <taxon>Anopheles</taxon>
    </lineage>
</organism>
<feature type="region of interest" description="Disordered" evidence="1">
    <location>
        <begin position="28"/>
        <end position="50"/>
    </location>
</feature>
<name>A0A2M4D4T3_ANODA</name>
<evidence type="ECO:0000256" key="1">
    <source>
        <dbReference type="SAM" id="MobiDB-lite"/>
    </source>
</evidence>
<sequence length="171" mass="19439">MARVCVCVCGVCWHPVWSIFREADRDRTRQPKPQYHKHPATAANVSLSQTPAPDQSRGLCWCSRKLANVQRHSGWLVLSMQAMRGEMRCSMRNCSDHDRHRRTQGGIVVIGEDLLVRILGTEAACQSYWNRESESWLAVFSLMTVLFWSRSSTTLSIRSMFAPDHTPSGDC</sequence>